<dbReference type="Proteomes" id="UP000499080">
    <property type="component" value="Unassembled WGS sequence"/>
</dbReference>
<evidence type="ECO:0000313" key="2">
    <source>
        <dbReference type="Proteomes" id="UP000499080"/>
    </source>
</evidence>
<reference evidence="1 2" key="1">
    <citation type="journal article" date="2019" name="Sci. Rep.">
        <title>Orb-weaving spider Araneus ventricosus genome elucidates the spidroin gene catalogue.</title>
        <authorList>
            <person name="Kono N."/>
            <person name="Nakamura H."/>
            <person name="Ohtoshi R."/>
            <person name="Moran D.A.P."/>
            <person name="Shinohara A."/>
            <person name="Yoshida Y."/>
            <person name="Fujiwara M."/>
            <person name="Mori M."/>
            <person name="Tomita M."/>
            <person name="Arakawa K."/>
        </authorList>
    </citation>
    <scope>NUCLEOTIDE SEQUENCE [LARGE SCALE GENOMIC DNA]</scope>
</reference>
<gene>
    <name evidence="1" type="ORF">AVEN_49163_1</name>
</gene>
<comment type="caution">
    <text evidence="1">The sequence shown here is derived from an EMBL/GenBank/DDBJ whole genome shotgun (WGS) entry which is preliminary data.</text>
</comment>
<dbReference type="OrthoDB" id="6470976at2759"/>
<name>A0A4Y2C0K6_ARAVE</name>
<protein>
    <submittedName>
        <fullName evidence="1">Uncharacterized protein</fullName>
    </submittedName>
</protein>
<organism evidence="1 2">
    <name type="scientific">Araneus ventricosus</name>
    <name type="common">Orbweaver spider</name>
    <name type="synonym">Epeira ventricosa</name>
    <dbReference type="NCBI Taxonomy" id="182803"/>
    <lineage>
        <taxon>Eukaryota</taxon>
        <taxon>Metazoa</taxon>
        <taxon>Ecdysozoa</taxon>
        <taxon>Arthropoda</taxon>
        <taxon>Chelicerata</taxon>
        <taxon>Arachnida</taxon>
        <taxon>Araneae</taxon>
        <taxon>Araneomorphae</taxon>
        <taxon>Entelegynae</taxon>
        <taxon>Araneoidea</taxon>
        <taxon>Araneidae</taxon>
        <taxon>Araneus</taxon>
    </lineage>
</organism>
<proteinExistence type="predicted"/>
<accession>A0A4Y2C0K6</accession>
<keyword evidence="2" id="KW-1185">Reference proteome</keyword>
<evidence type="ECO:0000313" key="1">
    <source>
        <dbReference type="EMBL" id="GBL97663.1"/>
    </source>
</evidence>
<sequence length="111" mass="11906">MGGRCGLVVRSQLRDRKVPGDSAEDPPCIGLGGLQLLWTSHHCVGGRHLPAGVVRKFGEGGASSGDADLMKNVNAIGESSVCNLAHKDKVRYPNTTKLSDTVWKETMHRPD</sequence>
<dbReference type="AlphaFoldDB" id="A0A4Y2C0K6"/>
<dbReference type="EMBL" id="BGPR01000131">
    <property type="protein sequence ID" value="GBL97663.1"/>
    <property type="molecule type" value="Genomic_DNA"/>
</dbReference>